<proteinExistence type="predicted"/>
<dbReference type="EMBL" id="CP073767">
    <property type="protein sequence ID" value="UWZ58531.1"/>
    <property type="molecule type" value="Genomic_DNA"/>
</dbReference>
<dbReference type="Gene3D" id="3.40.390.10">
    <property type="entry name" value="Collagenase (Catalytic Domain)"/>
    <property type="match status" value="1"/>
</dbReference>
<name>A0A9Q9IN34_9ACTN</name>
<dbReference type="RefSeq" id="WP_033362037.1">
    <property type="nucleotide sequence ID" value="NZ_CP073767.1"/>
</dbReference>
<evidence type="ECO:0008006" key="5">
    <source>
        <dbReference type="Google" id="ProtNLM"/>
    </source>
</evidence>
<reference evidence="3" key="1">
    <citation type="submission" date="2021-04" db="EMBL/GenBank/DDBJ databases">
        <title>Dactylosporangium aurantiacum NRRL B-8018 full assembly.</title>
        <authorList>
            <person name="Hartkoorn R.C."/>
            <person name="Beaudoing E."/>
            <person name="Hot D."/>
        </authorList>
    </citation>
    <scope>NUCLEOTIDE SEQUENCE</scope>
    <source>
        <strain evidence="3">NRRL B-8018</strain>
    </source>
</reference>
<keyword evidence="4" id="KW-1185">Reference proteome</keyword>
<dbReference type="Proteomes" id="UP001058003">
    <property type="component" value="Chromosome"/>
</dbReference>
<organism evidence="3 4">
    <name type="scientific">Dactylosporangium aurantiacum</name>
    <dbReference type="NCBI Taxonomy" id="35754"/>
    <lineage>
        <taxon>Bacteria</taxon>
        <taxon>Bacillati</taxon>
        <taxon>Actinomycetota</taxon>
        <taxon>Actinomycetes</taxon>
        <taxon>Micromonosporales</taxon>
        <taxon>Micromonosporaceae</taxon>
        <taxon>Dactylosporangium</taxon>
    </lineage>
</organism>
<evidence type="ECO:0000313" key="3">
    <source>
        <dbReference type="EMBL" id="UWZ58531.1"/>
    </source>
</evidence>
<feature type="chain" id="PRO_5040314275" description="Secreted protein" evidence="2">
    <location>
        <begin position="30"/>
        <end position="539"/>
    </location>
</feature>
<feature type="signal peptide" evidence="2">
    <location>
        <begin position="1"/>
        <end position="29"/>
    </location>
</feature>
<accession>A0A9Q9IN34</accession>
<dbReference type="GO" id="GO:0008237">
    <property type="term" value="F:metallopeptidase activity"/>
    <property type="evidence" value="ECO:0007669"/>
    <property type="project" value="InterPro"/>
</dbReference>
<dbReference type="AlphaFoldDB" id="A0A9Q9IN34"/>
<protein>
    <recommendedName>
        <fullName evidence="5">Secreted protein</fullName>
    </recommendedName>
</protein>
<evidence type="ECO:0000256" key="1">
    <source>
        <dbReference type="SAM" id="MobiDB-lite"/>
    </source>
</evidence>
<keyword evidence="2" id="KW-0732">Signal</keyword>
<sequence>MTRPRLVAVLTAVAVGAGTIAVLSPPAHADPNVTARVTIERIRALNSEEEGACGSIDWYVKVWINGHEHNNEDSPDQDAREGNPDISPDWEFSDGIDVASLDTSSGVARIPIRIEVWDEDGAFCFGDDQFDASPGGSRSIDGWVSAAPCTGSTVDHGDFTCGWSIVTAGNDDDRAEVTFSVDVTEPPSAPNLRIRCTHSPLWPKPGEPVTIVATALDGALRPTVVGDSVEIYAAGREAKVSGVGSLTRTFDLNGGPRDFAYGCRLRKGGTTIFSGWHKVAIYPPAPIGSAVPVLYTGPRSSRIDIVFVSDRDTYPTGQYDRFLADVATVINTSYYGFDQFLTAQDKFNFWVLPSTVQARADDYDDDKDCGHDLPDGWDDAYAFADAGAILHRKDQRDCALRGDRIFSAVVDTNVRSDALQVPTHETGHQPFGLADEYCCELGYGGYFQQDVAPNVYEEIDGDDGCAADRPNLGRGPLVPCREWEDPVDWWFDPDWSTSEPGNVTPGMANDDLMHDNGPASAADVRRFNLIFGDCASAKC</sequence>
<feature type="region of interest" description="Disordered" evidence="1">
    <location>
        <begin position="69"/>
        <end position="88"/>
    </location>
</feature>
<evidence type="ECO:0000313" key="4">
    <source>
        <dbReference type="Proteomes" id="UP001058003"/>
    </source>
</evidence>
<feature type="compositionally biased region" description="Basic and acidic residues" evidence="1">
    <location>
        <begin position="69"/>
        <end position="83"/>
    </location>
</feature>
<dbReference type="KEGG" id="daur:Daura_21535"/>
<dbReference type="OrthoDB" id="3312397at2"/>
<dbReference type="InterPro" id="IPR024079">
    <property type="entry name" value="MetalloPept_cat_dom_sf"/>
</dbReference>
<gene>
    <name evidence="3" type="ORF">Daura_21535</name>
</gene>
<evidence type="ECO:0000256" key="2">
    <source>
        <dbReference type="SAM" id="SignalP"/>
    </source>
</evidence>